<keyword evidence="1" id="KW-0812">Transmembrane</keyword>
<dbReference type="EMBL" id="JAAAMQ010000002">
    <property type="protein sequence ID" value="NBA10967.1"/>
    <property type="molecule type" value="Genomic_DNA"/>
</dbReference>
<dbReference type="AlphaFoldDB" id="A0AAJ3DBF8"/>
<keyword evidence="1" id="KW-0472">Membrane</keyword>
<evidence type="ECO:0000256" key="2">
    <source>
        <dbReference type="SAM" id="SignalP"/>
    </source>
</evidence>
<comment type="caution">
    <text evidence="5">The sequence shown here is derived from an EMBL/GenBank/DDBJ whole genome shotgun (WGS) entry which is preliminary data.</text>
</comment>
<name>A0AAJ3DBF8_WEICO</name>
<feature type="domain" description="WxL Interacting Protein peptidoglycan binding" evidence="3">
    <location>
        <begin position="33"/>
        <end position="148"/>
    </location>
</feature>
<accession>A0AAJ3DBF8</accession>
<keyword evidence="2" id="KW-0732">Signal</keyword>
<dbReference type="Pfam" id="PF11797">
    <property type="entry name" value="WxLIP_HBD"/>
    <property type="match status" value="1"/>
</dbReference>
<dbReference type="InterPro" id="IPR021759">
    <property type="entry name" value="WxLIP_HBD"/>
</dbReference>
<dbReference type="RefSeq" id="WP_161690339.1">
    <property type="nucleotide sequence ID" value="NZ_JAAAMQ010000002.1"/>
</dbReference>
<feature type="signal peptide" evidence="2">
    <location>
        <begin position="1"/>
        <end position="26"/>
    </location>
</feature>
<dbReference type="Proteomes" id="UP000719917">
    <property type="component" value="Unassembled WGS sequence"/>
</dbReference>
<feature type="chain" id="PRO_5042567081" evidence="2">
    <location>
        <begin position="27"/>
        <end position="354"/>
    </location>
</feature>
<organism evidence="5 6">
    <name type="scientific">Weissella confusa</name>
    <name type="common">Lactobacillus confusus</name>
    <dbReference type="NCBI Taxonomy" id="1583"/>
    <lineage>
        <taxon>Bacteria</taxon>
        <taxon>Bacillati</taxon>
        <taxon>Bacillota</taxon>
        <taxon>Bacilli</taxon>
        <taxon>Lactobacillales</taxon>
        <taxon>Lactobacillaceae</taxon>
        <taxon>Weissella</taxon>
    </lineage>
</organism>
<evidence type="ECO:0000259" key="4">
    <source>
        <dbReference type="Pfam" id="PF11797"/>
    </source>
</evidence>
<proteinExistence type="predicted"/>
<evidence type="ECO:0000256" key="1">
    <source>
        <dbReference type="SAM" id="Phobius"/>
    </source>
</evidence>
<dbReference type="Pfam" id="PF06030">
    <property type="entry name" value="WxLIP_PGBD"/>
    <property type="match status" value="1"/>
</dbReference>
<feature type="domain" description="WxL Interacting Protein host binding" evidence="4">
    <location>
        <begin position="160"/>
        <end position="297"/>
    </location>
</feature>
<gene>
    <name evidence="5" type="ORF">GTU77_01865</name>
</gene>
<keyword evidence="1" id="KW-1133">Transmembrane helix</keyword>
<feature type="transmembrane region" description="Helical" evidence="1">
    <location>
        <begin position="305"/>
        <end position="328"/>
    </location>
</feature>
<dbReference type="InterPro" id="IPR010317">
    <property type="entry name" value="WxLIP_PGBD"/>
</dbReference>
<reference evidence="5" key="1">
    <citation type="submission" date="2020-01" db="EMBL/GenBank/DDBJ databases">
        <title>First Reported Case and Whole Genome of Weissella confusa in an Equid.</title>
        <authorList>
            <person name="Little S.V."/>
            <person name="Lawhon S.D."/>
        </authorList>
    </citation>
    <scope>NUCLEOTIDE SEQUENCE</scope>
    <source>
        <strain evidence="5">718955</strain>
    </source>
</reference>
<evidence type="ECO:0000259" key="3">
    <source>
        <dbReference type="Pfam" id="PF06030"/>
    </source>
</evidence>
<sequence length="354" mass="39027">MKRKLQLALAVALAIGVSQVGTTAFADNSALGVDPIFPESQIDPKTGYYDLNVQPGQQQDLQMTLMNGGSKPLRVHISANPASTNDNGVIEYGKNKIKVDSSLKANVGNMITAPKNVTIPANSMTTITAKLAVQPEQFNGIAVGGLSFVTDPEKGQQKASGVQIRNRYAYDVAVVLHESNDLVKPNLHIHQVRAALVNYHTAVLARLQNDKPSFITGMNSHAIVYNAKTHKRILTEDKKDQKVAPNSHFDYTMMFADGQKLAPGKYVADINLTAKEGHWHFKQSFDVSGQKAHAINKQNVTVSHFAWWQTLLLLLAFLLLVLLITYLVRRNRKQAAELRRLKGGVREVSDNEKN</sequence>
<evidence type="ECO:0000313" key="6">
    <source>
        <dbReference type="Proteomes" id="UP000719917"/>
    </source>
</evidence>
<protein>
    <submittedName>
        <fullName evidence="5">DUF3324 domain-containing protein</fullName>
    </submittedName>
</protein>
<evidence type="ECO:0000313" key="5">
    <source>
        <dbReference type="EMBL" id="NBA10967.1"/>
    </source>
</evidence>